<sequence>MSIRLKQLQSRLEQLDGFQSPDIALEQYNTPAYVAAHLLLHAMELDCIVGKNILDLGCGPGILGIGAKILDALTVTSVDIDDSALSIAQSNAEHADVSIEFIRADVFESLPTLLLPQIINAKLSLSDTPESEFPVLQSPPTLPLFDTVLMNPPFGTRKSGADLEFLRIACLLCQGSVFSLHKSSTRKHIVNTVKKWGLSCTPVGQYDYQIDAMYSFHKQDRVSVEVDLLRIDCSGMKEEMAKLINLPSGQVFQGLPIWTDCQLSGEKPKKGREKKPTTKSKRGKGRR</sequence>
<dbReference type="SUPFAM" id="SSF53335">
    <property type="entry name" value="S-adenosyl-L-methionine-dependent methyltransferases"/>
    <property type="match status" value="1"/>
</dbReference>
<dbReference type="Proteomes" id="UP001281761">
    <property type="component" value="Unassembled WGS sequence"/>
</dbReference>
<dbReference type="Gene3D" id="3.40.50.150">
    <property type="entry name" value="Vaccinia Virus protein VP39"/>
    <property type="match status" value="1"/>
</dbReference>
<dbReference type="InterPro" id="IPR051720">
    <property type="entry name" value="rRNA_MeTrfase/Polyamine_Synth"/>
</dbReference>
<dbReference type="GO" id="GO:0008168">
    <property type="term" value="F:methyltransferase activity"/>
    <property type="evidence" value="ECO:0007669"/>
    <property type="project" value="UniProtKB-KW"/>
</dbReference>
<dbReference type="PANTHER" id="PTHR23290:SF0">
    <property type="entry name" value="RRNA N6-ADENOSINE-METHYLTRANSFERASE METTL5"/>
    <property type="match status" value="1"/>
</dbReference>
<feature type="region of interest" description="Disordered" evidence="1">
    <location>
        <begin position="262"/>
        <end position="287"/>
    </location>
</feature>
<dbReference type="InterPro" id="IPR029063">
    <property type="entry name" value="SAM-dependent_MTases_sf"/>
</dbReference>
<keyword evidence="2" id="KW-0489">Methyltransferase</keyword>
<feature type="compositionally biased region" description="Basic residues" evidence="1">
    <location>
        <begin position="269"/>
        <end position="287"/>
    </location>
</feature>
<keyword evidence="3" id="KW-1185">Reference proteome</keyword>
<protein>
    <submittedName>
        <fullName evidence="2">S-adenosyl-L-methionine-dependent methyltransferase</fullName>
    </submittedName>
</protein>
<evidence type="ECO:0000256" key="1">
    <source>
        <dbReference type="SAM" id="MobiDB-lite"/>
    </source>
</evidence>
<evidence type="ECO:0000313" key="3">
    <source>
        <dbReference type="Proteomes" id="UP001281761"/>
    </source>
</evidence>
<proteinExistence type="predicted"/>
<reference evidence="2 3" key="1">
    <citation type="journal article" date="2022" name="bioRxiv">
        <title>Genomics of Preaxostyla Flagellates Illuminates Evolutionary Transitions and the Path Towards Mitochondrial Loss.</title>
        <authorList>
            <person name="Novak L.V.F."/>
            <person name="Treitli S.C."/>
            <person name="Pyrih J."/>
            <person name="Halakuc P."/>
            <person name="Pipaliya S.V."/>
            <person name="Vacek V."/>
            <person name="Brzon O."/>
            <person name="Soukal P."/>
            <person name="Eme L."/>
            <person name="Dacks J.B."/>
            <person name="Karnkowska A."/>
            <person name="Elias M."/>
            <person name="Hampl V."/>
        </authorList>
    </citation>
    <scope>NUCLEOTIDE SEQUENCE [LARGE SCALE GENOMIC DNA]</scope>
    <source>
        <strain evidence="2">NAU3</strain>
        <tissue evidence="2">Gut</tissue>
    </source>
</reference>
<evidence type="ECO:0000313" key="2">
    <source>
        <dbReference type="EMBL" id="KAK2964327.1"/>
    </source>
</evidence>
<dbReference type="PROSITE" id="PS00092">
    <property type="entry name" value="N6_MTASE"/>
    <property type="match status" value="1"/>
</dbReference>
<dbReference type="EMBL" id="JARBJD010000003">
    <property type="protein sequence ID" value="KAK2964327.1"/>
    <property type="molecule type" value="Genomic_DNA"/>
</dbReference>
<comment type="caution">
    <text evidence="2">The sequence shown here is derived from an EMBL/GenBank/DDBJ whole genome shotgun (WGS) entry which is preliminary data.</text>
</comment>
<dbReference type="GO" id="GO:0032259">
    <property type="term" value="P:methylation"/>
    <property type="evidence" value="ECO:0007669"/>
    <property type="project" value="UniProtKB-KW"/>
</dbReference>
<name>A0ABQ9YKP6_9EUKA</name>
<dbReference type="InterPro" id="IPR002052">
    <property type="entry name" value="DNA_methylase_N6_adenine_CS"/>
</dbReference>
<dbReference type="PANTHER" id="PTHR23290">
    <property type="entry name" value="RRNA N6-ADENOSINE-METHYLTRANSFERASE METTL5"/>
    <property type="match status" value="1"/>
</dbReference>
<gene>
    <name evidence="2" type="ORF">BLNAU_858</name>
</gene>
<dbReference type="Pfam" id="PF06325">
    <property type="entry name" value="PrmA"/>
    <property type="match status" value="1"/>
</dbReference>
<organism evidence="2 3">
    <name type="scientific">Blattamonas nauphoetae</name>
    <dbReference type="NCBI Taxonomy" id="2049346"/>
    <lineage>
        <taxon>Eukaryota</taxon>
        <taxon>Metamonada</taxon>
        <taxon>Preaxostyla</taxon>
        <taxon>Oxymonadida</taxon>
        <taxon>Blattamonas</taxon>
    </lineage>
</organism>
<keyword evidence="2" id="KW-0808">Transferase</keyword>
<accession>A0ABQ9YKP6</accession>
<dbReference type="CDD" id="cd02440">
    <property type="entry name" value="AdoMet_MTases"/>
    <property type="match status" value="1"/>
</dbReference>